<dbReference type="Proteomes" id="UP001196413">
    <property type="component" value="Unassembled WGS sequence"/>
</dbReference>
<dbReference type="EMBL" id="JAHQIW010003372">
    <property type="protein sequence ID" value="KAJ1358364.1"/>
    <property type="molecule type" value="Genomic_DNA"/>
</dbReference>
<protein>
    <submittedName>
        <fullName evidence="1">Uncharacterized protein</fullName>
    </submittedName>
</protein>
<name>A0AAD5N5Q2_PARTN</name>
<dbReference type="AlphaFoldDB" id="A0AAD5N5Q2"/>
<evidence type="ECO:0000313" key="2">
    <source>
        <dbReference type="Proteomes" id="UP001196413"/>
    </source>
</evidence>
<sequence>MHRPGIEPGSSTWKASILPVNHRHGGHEYHRGQHGGHDFRHGHHGQLHCHYKLAARFRFVQMRNHREIGWFEKEKEKACFRDVLSAGVIIPICSHKESLFSKTLEDMTRCLEKHPESDNSKLSPEERNTVLQLSKQAVFEASCKPTEIIHTS</sequence>
<organism evidence="1 2">
    <name type="scientific">Parelaphostrongylus tenuis</name>
    <name type="common">Meningeal worm</name>
    <dbReference type="NCBI Taxonomy" id="148309"/>
    <lineage>
        <taxon>Eukaryota</taxon>
        <taxon>Metazoa</taxon>
        <taxon>Ecdysozoa</taxon>
        <taxon>Nematoda</taxon>
        <taxon>Chromadorea</taxon>
        <taxon>Rhabditida</taxon>
        <taxon>Rhabditina</taxon>
        <taxon>Rhabditomorpha</taxon>
        <taxon>Strongyloidea</taxon>
        <taxon>Metastrongylidae</taxon>
        <taxon>Parelaphostrongylus</taxon>
    </lineage>
</organism>
<gene>
    <name evidence="1" type="ORF">KIN20_016780</name>
</gene>
<comment type="caution">
    <text evidence="1">The sequence shown here is derived from an EMBL/GenBank/DDBJ whole genome shotgun (WGS) entry which is preliminary data.</text>
</comment>
<keyword evidence="2" id="KW-1185">Reference proteome</keyword>
<reference evidence="1" key="1">
    <citation type="submission" date="2021-06" db="EMBL/GenBank/DDBJ databases">
        <title>Parelaphostrongylus tenuis whole genome reference sequence.</title>
        <authorList>
            <person name="Garwood T.J."/>
            <person name="Larsen P.A."/>
            <person name="Fountain-Jones N.M."/>
            <person name="Garbe J.R."/>
            <person name="Macchietto M.G."/>
            <person name="Kania S.A."/>
            <person name="Gerhold R.W."/>
            <person name="Richards J.E."/>
            <person name="Wolf T.M."/>
        </authorList>
    </citation>
    <scope>NUCLEOTIDE SEQUENCE</scope>
    <source>
        <strain evidence="1">MNPRO001-30</strain>
        <tissue evidence="1">Meninges</tissue>
    </source>
</reference>
<proteinExistence type="predicted"/>
<evidence type="ECO:0000313" key="1">
    <source>
        <dbReference type="EMBL" id="KAJ1358364.1"/>
    </source>
</evidence>
<accession>A0AAD5N5Q2</accession>